<dbReference type="Proteomes" id="UP000675968">
    <property type="component" value="Unassembled WGS sequence"/>
</dbReference>
<proteinExistence type="inferred from homology"/>
<dbReference type="EMBL" id="JAGVWC010000008">
    <property type="protein sequence ID" value="MBS3061257.1"/>
    <property type="molecule type" value="Genomic_DNA"/>
</dbReference>
<organism evidence="6 7">
    <name type="scientific">Candidatus Iainarchaeum sp</name>
    <dbReference type="NCBI Taxonomy" id="3101447"/>
    <lineage>
        <taxon>Archaea</taxon>
        <taxon>Candidatus Iainarchaeota</taxon>
        <taxon>Candidatus Iainarchaeia</taxon>
        <taxon>Candidatus Iainarchaeales</taxon>
        <taxon>Candidatus Iainarchaeaceae</taxon>
        <taxon>Candidatus Iainarchaeum</taxon>
    </lineage>
</organism>
<feature type="compositionally biased region" description="Basic residues" evidence="5">
    <location>
        <begin position="71"/>
        <end position="86"/>
    </location>
</feature>
<dbReference type="InterPro" id="IPR023626">
    <property type="entry name" value="Ribosomal_eL39_dom_sf"/>
</dbReference>
<evidence type="ECO:0000256" key="3">
    <source>
        <dbReference type="ARBA" id="ARBA00023274"/>
    </source>
</evidence>
<evidence type="ECO:0000256" key="4">
    <source>
        <dbReference type="ARBA" id="ARBA00035373"/>
    </source>
</evidence>
<protein>
    <recommendedName>
        <fullName evidence="4">50S ribosomal protein L39e</fullName>
    </recommendedName>
</protein>
<dbReference type="InterPro" id="IPR000077">
    <property type="entry name" value="Ribosomal_eL39"/>
</dbReference>
<evidence type="ECO:0000256" key="2">
    <source>
        <dbReference type="ARBA" id="ARBA00022980"/>
    </source>
</evidence>
<name>A0A8T4L3W0_9ARCH</name>
<comment type="similarity">
    <text evidence="1">Belongs to the eukaryotic ribosomal protein eL39 family.</text>
</comment>
<feature type="region of interest" description="Disordered" evidence="5">
    <location>
        <begin position="66"/>
        <end position="92"/>
    </location>
</feature>
<accession>A0A8T4L3W0</accession>
<evidence type="ECO:0000256" key="1">
    <source>
        <dbReference type="ARBA" id="ARBA00009339"/>
    </source>
</evidence>
<keyword evidence="3" id="KW-0687">Ribonucleoprotein</keyword>
<dbReference type="Pfam" id="PF00832">
    <property type="entry name" value="Ribosomal_L39"/>
    <property type="match status" value="1"/>
</dbReference>
<keyword evidence="2" id="KW-0689">Ribosomal protein</keyword>
<reference evidence="6" key="2">
    <citation type="submission" date="2021-05" db="EMBL/GenBank/DDBJ databases">
        <title>Protein family content uncovers lineage relationships and bacterial pathway maintenance mechanisms in DPANN archaea.</title>
        <authorList>
            <person name="Castelle C.J."/>
            <person name="Meheust R."/>
            <person name="Jaffe A.L."/>
            <person name="Seitz K."/>
            <person name="Gong X."/>
            <person name="Baker B.J."/>
            <person name="Banfield J.F."/>
        </authorList>
    </citation>
    <scope>NUCLEOTIDE SEQUENCE</scope>
    <source>
        <strain evidence="6">RIFCSPLOWO2_01_FULL_AR10_48_17</strain>
    </source>
</reference>
<dbReference type="GO" id="GO:0005840">
    <property type="term" value="C:ribosome"/>
    <property type="evidence" value="ECO:0007669"/>
    <property type="project" value="UniProtKB-KW"/>
</dbReference>
<dbReference type="GO" id="GO:1990904">
    <property type="term" value="C:ribonucleoprotein complex"/>
    <property type="evidence" value="ECO:0007669"/>
    <property type="project" value="UniProtKB-KW"/>
</dbReference>
<sequence length="92" mass="11105">MGSRKTQEEKDFLITIRRKISDRLSPAPVWVTVKSGKRHYNQKQRRHWRETHLMLEFAAQNKKTAGIKTKTQQRKKIRSQIKKYNKKTGERR</sequence>
<evidence type="ECO:0000256" key="5">
    <source>
        <dbReference type="SAM" id="MobiDB-lite"/>
    </source>
</evidence>
<dbReference type="GO" id="GO:0006412">
    <property type="term" value="P:translation"/>
    <property type="evidence" value="ECO:0007669"/>
    <property type="project" value="InterPro"/>
</dbReference>
<dbReference type="GO" id="GO:0003735">
    <property type="term" value="F:structural constituent of ribosome"/>
    <property type="evidence" value="ECO:0007669"/>
    <property type="project" value="InterPro"/>
</dbReference>
<evidence type="ECO:0000313" key="7">
    <source>
        <dbReference type="Proteomes" id="UP000675968"/>
    </source>
</evidence>
<dbReference type="SUPFAM" id="SSF48662">
    <property type="entry name" value="Ribosomal protein L39e"/>
    <property type="match status" value="1"/>
</dbReference>
<evidence type="ECO:0000313" key="6">
    <source>
        <dbReference type="EMBL" id="MBS3061257.1"/>
    </source>
</evidence>
<gene>
    <name evidence="6" type="ORF">J4215_01600</name>
</gene>
<reference evidence="6" key="1">
    <citation type="submission" date="2021-03" db="EMBL/GenBank/DDBJ databases">
        <authorList>
            <person name="Jaffe A."/>
        </authorList>
    </citation>
    <scope>NUCLEOTIDE SEQUENCE</scope>
    <source>
        <strain evidence="6">RIFCSPLOWO2_01_FULL_AR10_48_17</strain>
    </source>
</reference>
<dbReference type="AlphaFoldDB" id="A0A8T4L3W0"/>
<comment type="caution">
    <text evidence="6">The sequence shown here is derived from an EMBL/GenBank/DDBJ whole genome shotgun (WGS) entry which is preliminary data.</text>
</comment>
<dbReference type="Gene3D" id="1.10.1620.10">
    <property type="entry name" value="Ribosomal protein L39e"/>
    <property type="match status" value="1"/>
</dbReference>